<evidence type="ECO:0000259" key="12">
    <source>
        <dbReference type="Pfam" id="PF01433"/>
    </source>
</evidence>
<dbReference type="InterPro" id="IPR001930">
    <property type="entry name" value="Peptidase_M1"/>
</dbReference>
<dbReference type="PANTHER" id="PTHR11533:SF299">
    <property type="entry name" value="AMINOPEPTIDASE"/>
    <property type="match status" value="1"/>
</dbReference>
<dbReference type="InterPro" id="IPR027268">
    <property type="entry name" value="Peptidase_M4/M1_CTD_sf"/>
</dbReference>
<dbReference type="EMBL" id="FNEG01000001">
    <property type="protein sequence ID" value="SDI30252.1"/>
    <property type="molecule type" value="Genomic_DNA"/>
</dbReference>
<evidence type="ECO:0000256" key="9">
    <source>
        <dbReference type="ARBA" id="ARBA00022833"/>
    </source>
</evidence>
<dbReference type="GO" id="GO:0043171">
    <property type="term" value="P:peptide catabolic process"/>
    <property type="evidence" value="ECO:0007669"/>
    <property type="project" value="TreeGrafter"/>
</dbReference>
<dbReference type="GO" id="GO:0005737">
    <property type="term" value="C:cytoplasm"/>
    <property type="evidence" value="ECO:0007669"/>
    <property type="project" value="TreeGrafter"/>
</dbReference>
<dbReference type="GO" id="GO:0016285">
    <property type="term" value="F:alanyl aminopeptidase activity"/>
    <property type="evidence" value="ECO:0007669"/>
    <property type="project" value="UniProtKB-EC"/>
</dbReference>
<evidence type="ECO:0000256" key="4">
    <source>
        <dbReference type="ARBA" id="ARBA00012564"/>
    </source>
</evidence>
<evidence type="ECO:0000256" key="3">
    <source>
        <dbReference type="ARBA" id="ARBA00010136"/>
    </source>
</evidence>
<evidence type="ECO:0000256" key="8">
    <source>
        <dbReference type="ARBA" id="ARBA00022801"/>
    </source>
</evidence>
<feature type="domain" description="Peptidase M1 membrane alanine aminopeptidase" evidence="12">
    <location>
        <begin position="255"/>
        <end position="464"/>
    </location>
</feature>
<evidence type="ECO:0000259" key="13">
    <source>
        <dbReference type="Pfam" id="PF17900"/>
    </source>
</evidence>
<feature type="chain" id="PRO_5016583155" description="Aminopeptidase N" evidence="11">
    <location>
        <begin position="21"/>
        <end position="856"/>
    </location>
</feature>
<dbReference type="GO" id="GO:0006508">
    <property type="term" value="P:proteolysis"/>
    <property type="evidence" value="ECO:0007669"/>
    <property type="project" value="UniProtKB-KW"/>
</dbReference>
<evidence type="ECO:0000256" key="2">
    <source>
        <dbReference type="ARBA" id="ARBA00001947"/>
    </source>
</evidence>
<dbReference type="PRINTS" id="PR00756">
    <property type="entry name" value="ALADIPTASE"/>
</dbReference>
<comment type="cofactor">
    <cofactor evidence="2">
        <name>Zn(2+)</name>
        <dbReference type="ChEBI" id="CHEBI:29105"/>
    </cofactor>
</comment>
<dbReference type="EC" id="3.4.11.2" evidence="4"/>
<dbReference type="SUPFAM" id="SSF55486">
    <property type="entry name" value="Metalloproteases ('zincins'), catalytic domain"/>
    <property type="match status" value="1"/>
</dbReference>
<dbReference type="SUPFAM" id="SSF63737">
    <property type="entry name" value="Leukotriene A4 hydrolase N-terminal domain"/>
    <property type="match status" value="1"/>
</dbReference>
<evidence type="ECO:0000256" key="6">
    <source>
        <dbReference type="ARBA" id="ARBA00022670"/>
    </source>
</evidence>
<dbReference type="AlphaFoldDB" id="A0A2X2WMS2"/>
<dbReference type="GO" id="GO:0042277">
    <property type="term" value="F:peptide binding"/>
    <property type="evidence" value="ECO:0007669"/>
    <property type="project" value="TreeGrafter"/>
</dbReference>
<dbReference type="InterPro" id="IPR045357">
    <property type="entry name" value="Aminopeptidase_N-like_N"/>
</dbReference>
<name>A0A2X2WMS2_CHRJE</name>
<feature type="signal peptide" evidence="11">
    <location>
        <begin position="1"/>
        <end position="20"/>
    </location>
</feature>
<evidence type="ECO:0000256" key="10">
    <source>
        <dbReference type="ARBA" id="ARBA00023049"/>
    </source>
</evidence>
<dbReference type="InterPro" id="IPR014782">
    <property type="entry name" value="Peptidase_M1_dom"/>
</dbReference>
<evidence type="ECO:0000313" key="16">
    <source>
        <dbReference type="Proteomes" id="UP000199426"/>
    </source>
</evidence>
<dbReference type="GO" id="GO:0008270">
    <property type="term" value="F:zinc ion binding"/>
    <property type="evidence" value="ECO:0007669"/>
    <property type="project" value="InterPro"/>
</dbReference>
<keyword evidence="7" id="KW-0479">Metal-binding</keyword>
<reference evidence="14 16" key="1">
    <citation type="submission" date="2016-10" db="EMBL/GenBank/DDBJ databases">
        <authorList>
            <person name="Varghese N."/>
            <person name="Submissions S."/>
        </authorList>
    </citation>
    <scope>NUCLEOTIDE SEQUENCE [LARGE SCALE GENOMIC DNA]</scope>
    <source>
        <strain evidence="14 16">DSM 19299</strain>
    </source>
</reference>
<keyword evidence="8 15" id="KW-0378">Hydrolase</keyword>
<gene>
    <name evidence="15" type="primary">pepN_3</name>
    <name evidence="15" type="ORF">NCTC13492_02544</name>
    <name evidence="14" type="ORF">SAMN05421542_0770</name>
</gene>
<comment type="catalytic activity">
    <reaction evidence="1">
        <text>Release of an N-terminal amino acid, Xaa-|-Yaa- from a peptide, amide or arylamide. Xaa is preferably Ala, but may be most amino acids including Pro (slow action). When a terminal hydrophobic residue is followed by a prolyl residue, the two may be released as an intact Xaa-Pro dipeptide.</text>
        <dbReference type="EC" id="3.4.11.2"/>
    </reaction>
</comment>
<evidence type="ECO:0000313" key="14">
    <source>
        <dbReference type="EMBL" id="SDI30252.1"/>
    </source>
</evidence>
<keyword evidence="16" id="KW-1185">Reference proteome</keyword>
<dbReference type="Gene3D" id="1.10.390.10">
    <property type="entry name" value="Neutral Protease Domain 2"/>
    <property type="match status" value="1"/>
</dbReference>
<keyword evidence="15" id="KW-0031">Aminopeptidase</keyword>
<dbReference type="InterPro" id="IPR042097">
    <property type="entry name" value="Aminopeptidase_N-like_N_sf"/>
</dbReference>
<reference evidence="15 17" key="2">
    <citation type="submission" date="2018-06" db="EMBL/GenBank/DDBJ databases">
        <authorList>
            <consortium name="Pathogen Informatics"/>
            <person name="Doyle S."/>
        </authorList>
    </citation>
    <scope>NUCLEOTIDE SEQUENCE [LARGE SCALE GENOMIC DNA]</scope>
    <source>
        <strain evidence="15 17">NCTC13492</strain>
    </source>
</reference>
<protein>
    <recommendedName>
        <fullName evidence="5">Aminopeptidase N</fullName>
        <ecNumber evidence="4">3.4.11.2</ecNumber>
    </recommendedName>
</protein>
<dbReference type="Gene3D" id="2.60.40.1730">
    <property type="entry name" value="tricorn interacting facor f3 domain"/>
    <property type="match status" value="1"/>
</dbReference>
<keyword evidence="6" id="KW-0645">Protease</keyword>
<evidence type="ECO:0000256" key="11">
    <source>
        <dbReference type="SAM" id="SignalP"/>
    </source>
</evidence>
<feature type="domain" description="Aminopeptidase N-like N-terminal" evidence="13">
    <location>
        <begin position="146"/>
        <end position="210"/>
    </location>
</feature>
<dbReference type="GO" id="GO:0005615">
    <property type="term" value="C:extracellular space"/>
    <property type="evidence" value="ECO:0007669"/>
    <property type="project" value="TreeGrafter"/>
</dbReference>
<dbReference type="RefSeq" id="WP_089733714.1">
    <property type="nucleotide sequence ID" value="NZ_FNEG01000001.1"/>
</dbReference>
<comment type="similarity">
    <text evidence="3">Belongs to the peptidase M1 family.</text>
</comment>
<dbReference type="GO" id="GO:0016020">
    <property type="term" value="C:membrane"/>
    <property type="evidence" value="ECO:0007669"/>
    <property type="project" value="TreeGrafter"/>
</dbReference>
<keyword evidence="9" id="KW-0862">Zinc</keyword>
<evidence type="ECO:0000313" key="17">
    <source>
        <dbReference type="Proteomes" id="UP000251670"/>
    </source>
</evidence>
<keyword evidence="10" id="KW-0482">Metalloprotease</keyword>
<evidence type="ECO:0000256" key="7">
    <source>
        <dbReference type="ARBA" id="ARBA00022723"/>
    </source>
</evidence>
<dbReference type="Pfam" id="PF01433">
    <property type="entry name" value="Peptidase_M1"/>
    <property type="match status" value="1"/>
</dbReference>
<dbReference type="Proteomes" id="UP000199426">
    <property type="component" value="Unassembled WGS sequence"/>
</dbReference>
<dbReference type="PANTHER" id="PTHR11533">
    <property type="entry name" value="PROTEASE M1 ZINC METALLOPROTEASE"/>
    <property type="match status" value="1"/>
</dbReference>
<dbReference type="STRING" id="445960.SAMN05421542_0770"/>
<dbReference type="CDD" id="cd09602">
    <property type="entry name" value="M1_APN"/>
    <property type="match status" value="1"/>
</dbReference>
<dbReference type="OrthoDB" id="100605at2"/>
<accession>A0A2X2WMS2</accession>
<dbReference type="GO" id="GO:0070006">
    <property type="term" value="F:metalloaminopeptidase activity"/>
    <property type="evidence" value="ECO:0007669"/>
    <property type="project" value="TreeGrafter"/>
</dbReference>
<dbReference type="Pfam" id="PF17900">
    <property type="entry name" value="Peptidase_M1_N"/>
    <property type="match status" value="1"/>
</dbReference>
<evidence type="ECO:0000256" key="5">
    <source>
        <dbReference type="ARBA" id="ARBA00015611"/>
    </source>
</evidence>
<evidence type="ECO:0000256" key="1">
    <source>
        <dbReference type="ARBA" id="ARBA00000098"/>
    </source>
</evidence>
<dbReference type="EMBL" id="UAWB01000005">
    <property type="protein sequence ID" value="SQB44692.1"/>
    <property type="molecule type" value="Genomic_DNA"/>
</dbReference>
<evidence type="ECO:0000313" key="15">
    <source>
        <dbReference type="EMBL" id="SQB44692.1"/>
    </source>
</evidence>
<keyword evidence="11" id="KW-0732">Signal</keyword>
<sequence length="856" mass="98463">MKKVRLLALFLVVFNTGYHAQMKSLPKIESGVSYELAQFRKSTLSEIKYELSLKIPENKSERISGAEVLRFQYKKQNESPLLIDFKEDPSSLLSVSVNGQVIKQVLENEHVVIDAQYLKSGSNQINFNFLAGNGALNRRDGYLYALFVPDRARTMFPCFDQPNLKANYSLTLTIPEKWSAISNGKLNDTTVEQGQKTLKFNQSDLIPTYLFSFAAGDFKNHTEKISQQDSRILYRETDTAKIKNSMDSIFTLYRNSLAYYEKWTGIKHPFQKHGMAAIPDFQFGGMEHPGTILFQNSTLFLDKNATQNQLNNRSNLIAHEVAHLWFGDLVTMDWFNDVWMKEVFANFMADKSTGASSDRSIYDLKFLTTHFPAAYSVDRTLGANPIRQILDNLQNAGMMYGPIIYNKAPIMMRQLELLIGEEDFKKGVSEYLTKYEYNNASWPDLIAILDKHTPKDLQSWNKVWVNDPGRPTIDYNVKYKGDKIERFTIVQKPEYGKEQKLWPQEFEISLFYADKIEKVKVKLDGKQQEISELKGKAKPLFILQNSSGIGYGVFKTDRTVISNFALIKDPINRASAYISLYENMLNSSGVETQEVLSFFTEQLPKETTELNLRLITGYISSMYWNFLSENTRLKESGNLEDRLWKALQVQTAKNNKKIIFDGYQSIFQSKQAYDNLYTIWKSQTPPQGVSLNDEDFTNLALALSLRNSNNNELLQEQLTRIKNPDRVNRFKIIMQAASSDQKVRDDFFQGLMQKSNRANESAVGSALGYLHHPLRQKTSIHYLPKSLEILQEIQKTGDIFFPDNWLRSTFSSYQDPKALEVVNQFLLKNPDYNAILKNKILQATDNLRRAQELIKK</sequence>
<organism evidence="15 17">
    <name type="scientific">Chryseobacterium jejuense</name>
    <dbReference type="NCBI Taxonomy" id="445960"/>
    <lineage>
        <taxon>Bacteria</taxon>
        <taxon>Pseudomonadati</taxon>
        <taxon>Bacteroidota</taxon>
        <taxon>Flavobacteriia</taxon>
        <taxon>Flavobacteriales</taxon>
        <taxon>Weeksellaceae</taxon>
        <taxon>Chryseobacterium group</taxon>
        <taxon>Chryseobacterium</taxon>
    </lineage>
</organism>
<proteinExistence type="inferred from homology"/>
<dbReference type="InterPro" id="IPR050344">
    <property type="entry name" value="Peptidase_M1_aminopeptidases"/>
</dbReference>
<dbReference type="Proteomes" id="UP000251670">
    <property type="component" value="Unassembled WGS sequence"/>
</dbReference>